<evidence type="ECO:0000313" key="10">
    <source>
        <dbReference type="EMBL" id="BBE30684.1"/>
    </source>
</evidence>
<comment type="catalytic activity">
    <reaction evidence="7">
        <text>L-ornithine + H(+) = putrescine + CO2</text>
        <dbReference type="Rhea" id="RHEA:22964"/>
        <dbReference type="ChEBI" id="CHEBI:15378"/>
        <dbReference type="ChEBI" id="CHEBI:16526"/>
        <dbReference type="ChEBI" id="CHEBI:46911"/>
        <dbReference type="ChEBI" id="CHEBI:326268"/>
        <dbReference type="EC" id="4.1.1.17"/>
    </reaction>
</comment>
<evidence type="ECO:0000256" key="4">
    <source>
        <dbReference type="ARBA" id="ARBA00023239"/>
    </source>
</evidence>
<dbReference type="InterPro" id="IPR000183">
    <property type="entry name" value="Orn/DAP/Arg_de-COase"/>
</dbReference>
<dbReference type="InterPro" id="IPR002433">
    <property type="entry name" value="Orn_de-COase"/>
</dbReference>
<proteinExistence type="inferred from homology"/>
<keyword evidence="3 8" id="KW-0663">Pyridoxal phosphate</keyword>
<dbReference type="Gene3D" id="3.20.20.10">
    <property type="entry name" value="Alanine racemase"/>
    <property type="match status" value="1"/>
</dbReference>
<dbReference type="GO" id="GO:0033387">
    <property type="term" value="P:putrescine biosynthetic process from arginine, via ornithine"/>
    <property type="evidence" value="ECO:0007669"/>
    <property type="project" value="TreeGrafter"/>
</dbReference>
<dbReference type="InterPro" id="IPR022657">
    <property type="entry name" value="De-COase2_CS"/>
</dbReference>
<evidence type="ECO:0000256" key="1">
    <source>
        <dbReference type="ARBA" id="ARBA00001933"/>
    </source>
</evidence>
<feature type="modified residue" description="N6-(pyridoxal phosphate)lysine" evidence="8">
    <location>
        <position position="47"/>
    </location>
</feature>
<comment type="pathway">
    <text evidence="5">Amine and polyamine biosynthesis; putrescine biosynthesis via L-ornithine pathway; putrescine from L-ornithine: step 1/1.</text>
</comment>
<dbReference type="InterPro" id="IPR022644">
    <property type="entry name" value="De-COase2_N"/>
</dbReference>
<dbReference type="SUPFAM" id="SSF51419">
    <property type="entry name" value="PLP-binding barrel"/>
    <property type="match status" value="1"/>
</dbReference>
<dbReference type="RefSeq" id="WP_190615757.1">
    <property type="nucleotide sequence ID" value="NZ_AP018712.1"/>
</dbReference>
<reference evidence="10 11" key="1">
    <citation type="submission" date="2018-06" db="EMBL/GenBank/DDBJ databases">
        <title>Genome sequencing of Oceanotoga sp. sy52.</title>
        <authorList>
            <person name="Mori K."/>
        </authorList>
    </citation>
    <scope>NUCLEOTIDE SEQUENCE [LARGE SCALE GENOMIC DNA]</scope>
    <source>
        <strain evidence="11">sy52</strain>
    </source>
</reference>
<dbReference type="PRINTS" id="PR01182">
    <property type="entry name" value="ORNDCRBXLASE"/>
</dbReference>
<dbReference type="FunFam" id="3.20.20.10:FF:000008">
    <property type="entry name" value="Ornithine decarboxylase"/>
    <property type="match status" value="1"/>
</dbReference>
<dbReference type="KEGG" id="ocy:OSSY52_08250"/>
<evidence type="ECO:0000256" key="5">
    <source>
        <dbReference type="ARBA" id="ARBA00034115"/>
    </source>
</evidence>
<comment type="similarity">
    <text evidence="2">Belongs to the Orn/Lys/Arg decarboxylase class-II family.</text>
</comment>
<dbReference type="PANTHER" id="PTHR11482">
    <property type="entry name" value="ARGININE/DIAMINOPIMELATE/ORNITHINE DECARBOXYLASE"/>
    <property type="match status" value="1"/>
</dbReference>
<keyword evidence="11" id="KW-1185">Reference proteome</keyword>
<protein>
    <recommendedName>
        <fullName evidence="6">ornithine decarboxylase</fullName>
        <ecNumber evidence="6">4.1.1.17</ecNumber>
    </recommendedName>
</protein>
<evidence type="ECO:0000259" key="9">
    <source>
        <dbReference type="Pfam" id="PF02784"/>
    </source>
</evidence>
<dbReference type="PRINTS" id="PR01179">
    <property type="entry name" value="ODADCRBXLASE"/>
</dbReference>
<name>A0A7G1G6D4_9BACT</name>
<feature type="domain" description="Orn/DAP/Arg decarboxylase 2 N-terminal" evidence="9">
    <location>
        <begin position="26"/>
        <end position="259"/>
    </location>
</feature>
<comment type="cofactor">
    <cofactor evidence="1 8">
        <name>pyridoxal 5'-phosphate</name>
        <dbReference type="ChEBI" id="CHEBI:597326"/>
    </cofactor>
</comment>
<evidence type="ECO:0000256" key="7">
    <source>
        <dbReference type="ARBA" id="ARBA00049127"/>
    </source>
</evidence>
<dbReference type="AlphaFoldDB" id="A0A7G1G6D4"/>
<evidence type="ECO:0000256" key="6">
    <source>
        <dbReference type="ARBA" id="ARBA00034138"/>
    </source>
</evidence>
<evidence type="ECO:0000256" key="2">
    <source>
        <dbReference type="ARBA" id="ARBA00008872"/>
    </source>
</evidence>
<dbReference type="SUPFAM" id="SSF50621">
    <property type="entry name" value="Alanine racemase C-terminal domain-like"/>
    <property type="match status" value="1"/>
</dbReference>
<dbReference type="Gene3D" id="2.40.37.10">
    <property type="entry name" value="Lyase, Ornithine Decarboxylase, Chain A, domain 1"/>
    <property type="match status" value="1"/>
</dbReference>
<gene>
    <name evidence="10" type="ORF">OSSY52_08250</name>
</gene>
<dbReference type="GO" id="GO:0005737">
    <property type="term" value="C:cytoplasm"/>
    <property type="evidence" value="ECO:0007669"/>
    <property type="project" value="TreeGrafter"/>
</dbReference>
<dbReference type="GO" id="GO:0004586">
    <property type="term" value="F:ornithine decarboxylase activity"/>
    <property type="evidence" value="ECO:0007669"/>
    <property type="project" value="UniProtKB-EC"/>
</dbReference>
<keyword evidence="4" id="KW-0456">Lyase</keyword>
<dbReference type="Pfam" id="PF02784">
    <property type="entry name" value="Orn_Arg_deC_N"/>
    <property type="match status" value="1"/>
</dbReference>
<dbReference type="PROSITE" id="PS00879">
    <property type="entry name" value="ODR_DC_2_2"/>
    <property type="match status" value="1"/>
</dbReference>
<dbReference type="InterPro" id="IPR009006">
    <property type="entry name" value="Ala_racemase/Decarboxylase_C"/>
</dbReference>
<dbReference type="InParanoid" id="A0A7G1G6D4"/>
<dbReference type="Proteomes" id="UP000516361">
    <property type="component" value="Chromosome"/>
</dbReference>
<sequence length="387" mass="43653">MKLNELIRKAANILDTPFLVLDLSYVDKNYDRLKKSISNVEIYYAVKANSHNEILELLNNKGSSFDAASIGEIKKLLSIGVDPKKISFGNTIKKEKDIKFAWENGIELFAVDSEMEVEKISKNAPGAKVYGRIETSSNDADWPLSNKFGTDVDHVISILEYAYRKELIPYGVSFHVGSQSYNKHKWKEAILNASEVFEKLAEKGIYLKLLNLGGGMPVQHVKPIPEVEEIGEVINESIKEYLGWVDGLRVFTEPGRSMVGNAGIMASRVLLRSRKGTKSWVYLDVGVFHGLMETIENFRYEVVVDKKENHEKMIMTLAGPSCDSVDTIYDEVELPVDIDYGDIVYFINTGAYTIEYASPHFNGITPPVVYTIKELEIEVEKYLSKNI</sequence>
<organism evidence="10 11">
    <name type="scientific">Tepiditoga spiralis</name>
    <dbReference type="NCBI Taxonomy" id="2108365"/>
    <lineage>
        <taxon>Bacteria</taxon>
        <taxon>Thermotogati</taxon>
        <taxon>Thermotogota</taxon>
        <taxon>Thermotogae</taxon>
        <taxon>Petrotogales</taxon>
        <taxon>Petrotogaceae</taxon>
        <taxon>Tepiditoga</taxon>
    </lineage>
</organism>
<dbReference type="PROSITE" id="PS00878">
    <property type="entry name" value="ODR_DC_2_1"/>
    <property type="match status" value="1"/>
</dbReference>
<dbReference type="InterPro" id="IPR022653">
    <property type="entry name" value="De-COase2_pyr-phos_BS"/>
</dbReference>
<dbReference type="PANTHER" id="PTHR11482:SF6">
    <property type="entry name" value="ORNITHINE DECARBOXYLASE 1-RELATED"/>
    <property type="match status" value="1"/>
</dbReference>
<dbReference type="EC" id="4.1.1.17" evidence="6"/>
<accession>A0A7G1G6D4</accession>
<evidence type="ECO:0000313" key="11">
    <source>
        <dbReference type="Proteomes" id="UP000516361"/>
    </source>
</evidence>
<dbReference type="CDD" id="cd00622">
    <property type="entry name" value="PLPDE_III_ODC"/>
    <property type="match status" value="1"/>
</dbReference>
<evidence type="ECO:0000256" key="8">
    <source>
        <dbReference type="PIRSR" id="PIRSR600183-50"/>
    </source>
</evidence>
<evidence type="ECO:0000256" key="3">
    <source>
        <dbReference type="ARBA" id="ARBA00022898"/>
    </source>
</evidence>
<dbReference type="InterPro" id="IPR029066">
    <property type="entry name" value="PLP-binding_barrel"/>
</dbReference>
<dbReference type="EMBL" id="AP018712">
    <property type="protein sequence ID" value="BBE30684.1"/>
    <property type="molecule type" value="Genomic_DNA"/>
</dbReference>
<feature type="active site" description="Proton donor" evidence="8">
    <location>
        <position position="322"/>
    </location>
</feature>